<proteinExistence type="predicted"/>
<keyword evidence="3" id="KW-0479">Metal-binding</keyword>
<dbReference type="GO" id="GO:0046872">
    <property type="term" value="F:metal ion binding"/>
    <property type="evidence" value="ECO:0007669"/>
    <property type="project" value="UniProtKB-KW"/>
</dbReference>
<dbReference type="Proteomes" id="UP000199584">
    <property type="component" value="Unassembled WGS sequence"/>
</dbReference>
<evidence type="ECO:0000256" key="1">
    <source>
        <dbReference type="ARBA" id="ARBA00004196"/>
    </source>
</evidence>
<evidence type="ECO:0000256" key="3">
    <source>
        <dbReference type="ARBA" id="ARBA00022723"/>
    </source>
</evidence>
<gene>
    <name evidence="5" type="ORF">SAMN05660706_106100</name>
</gene>
<evidence type="ECO:0000313" key="5">
    <source>
        <dbReference type="EMBL" id="SFR01258.1"/>
    </source>
</evidence>
<dbReference type="PANTHER" id="PTHR42953:SF1">
    <property type="entry name" value="METAL-BINDING PROTEIN HI_0362-RELATED"/>
    <property type="match status" value="1"/>
</dbReference>
<dbReference type="AlphaFoldDB" id="A0A1I6D774"/>
<dbReference type="SUPFAM" id="SSF53807">
    <property type="entry name" value="Helical backbone' metal receptor"/>
    <property type="match status" value="1"/>
</dbReference>
<dbReference type="Pfam" id="PF01297">
    <property type="entry name" value="ZnuA"/>
    <property type="match status" value="1"/>
</dbReference>
<dbReference type="GO" id="GO:0030001">
    <property type="term" value="P:metal ion transport"/>
    <property type="evidence" value="ECO:0007669"/>
    <property type="project" value="InterPro"/>
</dbReference>
<dbReference type="RefSeq" id="WP_092482410.1">
    <property type="nucleotide sequence ID" value="NZ_FOYM01000006.1"/>
</dbReference>
<evidence type="ECO:0000256" key="2">
    <source>
        <dbReference type="ARBA" id="ARBA00022448"/>
    </source>
</evidence>
<accession>A0A1I6D774</accession>
<keyword evidence="4" id="KW-0732">Signal</keyword>
<keyword evidence="2" id="KW-0813">Transport</keyword>
<dbReference type="GO" id="GO:0007155">
    <property type="term" value="P:cell adhesion"/>
    <property type="evidence" value="ECO:0007669"/>
    <property type="project" value="InterPro"/>
</dbReference>
<sequence>MKKRVAAAGIALLMVLVLIAGCAAKESNKLKVVTGTSLINNIVQEVGGDKVEPINIVPPGSCPGHFDLKPDDVQKLATAQLFLLHTWQGEMFTRDLIDSVHNEQLDVMPVDVAGNWMAPPVQKEAVQKIAAVLAEKDPANQSYYEQNAARIAADVEAKDKELRGKLNAAGAADVKVICSEMQQGFLKWAGFDVVATYGRPEELTPQVMQNLVVQGRQSGVKLVVDNLQSGPETGAGIAGELGAARVTLSNFPGAFPKTDTWSSAVEKNVDLLVSALKGH</sequence>
<protein>
    <submittedName>
        <fullName evidence="5">Zinc transport system substrate-binding protein</fullName>
    </submittedName>
</protein>
<dbReference type="GO" id="GO:0030313">
    <property type="term" value="C:cell envelope"/>
    <property type="evidence" value="ECO:0007669"/>
    <property type="project" value="UniProtKB-SubCell"/>
</dbReference>
<dbReference type="EMBL" id="FOYM01000006">
    <property type="protein sequence ID" value="SFR01258.1"/>
    <property type="molecule type" value="Genomic_DNA"/>
</dbReference>
<name>A0A1I6D774_9FIRM</name>
<evidence type="ECO:0000256" key="4">
    <source>
        <dbReference type="ARBA" id="ARBA00022729"/>
    </source>
</evidence>
<keyword evidence="6" id="KW-1185">Reference proteome</keyword>
<dbReference type="STRING" id="39060.SAMN05660706_106100"/>
<evidence type="ECO:0000313" key="6">
    <source>
        <dbReference type="Proteomes" id="UP000199584"/>
    </source>
</evidence>
<comment type="subcellular location">
    <subcellularLocation>
        <location evidence="1">Cell envelope</location>
    </subcellularLocation>
</comment>
<organism evidence="5 6">
    <name type="scientific">Desulfoscipio geothermicus DSM 3669</name>
    <dbReference type="NCBI Taxonomy" id="1121426"/>
    <lineage>
        <taxon>Bacteria</taxon>
        <taxon>Bacillati</taxon>
        <taxon>Bacillota</taxon>
        <taxon>Clostridia</taxon>
        <taxon>Eubacteriales</taxon>
        <taxon>Desulfallaceae</taxon>
        <taxon>Desulfoscipio</taxon>
    </lineage>
</organism>
<dbReference type="PROSITE" id="PS51257">
    <property type="entry name" value="PROKAR_LIPOPROTEIN"/>
    <property type="match status" value="1"/>
</dbReference>
<dbReference type="InterPro" id="IPR050492">
    <property type="entry name" value="Bact_metal-bind_prot9"/>
</dbReference>
<dbReference type="InterPro" id="IPR006129">
    <property type="entry name" value="AdhesinB"/>
</dbReference>
<reference evidence="6" key="1">
    <citation type="submission" date="2016-10" db="EMBL/GenBank/DDBJ databases">
        <authorList>
            <person name="Varghese N."/>
            <person name="Submissions S."/>
        </authorList>
    </citation>
    <scope>NUCLEOTIDE SEQUENCE [LARGE SCALE GENOMIC DNA]</scope>
    <source>
        <strain evidence="6">DSM 3669</strain>
    </source>
</reference>
<dbReference type="PANTHER" id="PTHR42953">
    <property type="entry name" value="HIGH-AFFINITY ZINC UPTAKE SYSTEM PROTEIN ZNUA-RELATED"/>
    <property type="match status" value="1"/>
</dbReference>
<dbReference type="Gene3D" id="3.40.50.1980">
    <property type="entry name" value="Nitrogenase molybdenum iron protein domain"/>
    <property type="match status" value="2"/>
</dbReference>
<dbReference type="InterPro" id="IPR006127">
    <property type="entry name" value="ZnuA-like"/>
</dbReference>
<dbReference type="PRINTS" id="PR00691">
    <property type="entry name" value="ADHESINB"/>
</dbReference>
<dbReference type="OrthoDB" id="5456598at2"/>